<gene>
    <name evidence="1" type="ORF">L0M17_21250</name>
</gene>
<dbReference type="RefSeq" id="WP_241056632.1">
    <property type="nucleotide sequence ID" value="NZ_JAKZBV010000002.1"/>
</dbReference>
<evidence type="ECO:0008006" key="3">
    <source>
        <dbReference type="Google" id="ProtNLM"/>
    </source>
</evidence>
<sequence length="190" mass="21296">MSSRPSGEDEDGRPDDHWYSDPLLHGRLAMTAPVQELRPESPAEIVAALDLGSGSSLQEIAERVAQIYGKPLIFEGLEEKGWGSLTALWVDQPDQGLIFYRKRDPHVYRAHCIFHEFGHILLGHYWCNAGQQTGMNLWGRDRVYARTLEVLGNAARTNKVEQAAEDIAFLLGRILHRPDSEAARFSAVFG</sequence>
<accession>A0ABS9U6Y0</accession>
<organism evidence="1 2">
    <name type="scientific">Sinomonas terrae</name>
    <dbReference type="NCBI Taxonomy" id="2908838"/>
    <lineage>
        <taxon>Bacteria</taxon>
        <taxon>Bacillati</taxon>
        <taxon>Actinomycetota</taxon>
        <taxon>Actinomycetes</taxon>
        <taxon>Micrococcales</taxon>
        <taxon>Micrococcaceae</taxon>
        <taxon>Sinomonas</taxon>
    </lineage>
</organism>
<name>A0ABS9U6Y0_9MICC</name>
<reference evidence="1 2" key="1">
    <citation type="submission" date="2022-03" db="EMBL/GenBank/DDBJ databases">
        <title>Sinomonas sp. isolated from a soil.</title>
        <authorList>
            <person name="Han J."/>
            <person name="Kim D.-U."/>
        </authorList>
    </citation>
    <scope>NUCLEOTIDE SEQUENCE [LARGE SCALE GENOMIC DNA]</scope>
    <source>
        <strain evidence="1 2">5-5</strain>
    </source>
</reference>
<protein>
    <recommendedName>
        <fullName evidence="3">IrrE N-terminal-like domain-containing protein</fullName>
    </recommendedName>
</protein>
<evidence type="ECO:0000313" key="2">
    <source>
        <dbReference type="Proteomes" id="UP001202922"/>
    </source>
</evidence>
<evidence type="ECO:0000313" key="1">
    <source>
        <dbReference type="EMBL" id="MCH6472458.1"/>
    </source>
</evidence>
<keyword evidence="2" id="KW-1185">Reference proteome</keyword>
<dbReference type="Proteomes" id="UP001202922">
    <property type="component" value="Unassembled WGS sequence"/>
</dbReference>
<comment type="caution">
    <text evidence="1">The sequence shown here is derived from an EMBL/GenBank/DDBJ whole genome shotgun (WGS) entry which is preliminary data.</text>
</comment>
<proteinExistence type="predicted"/>
<dbReference type="EMBL" id="JAKZBV010000002">
    <property type="protein sequence ID" value="MCH6472458.1"/>
    <property type="molecule type" value="Genomic_DNA"/>
</dbReference>